<gene>
    <name evidence="1" type="ORF">PWA60_09630</name>
</gene>
<dbReference type="Proteomes" id="UP001217631">
    <property type="component" value="Chromosome"/>
</dbReference>
<dbReference type="RefSeq" id="WP_135192339.1">
    <property type="nucleotide sequence ID" value="NZ_CP118677.1"/>
</dbReference>
<dbReference type="EMBL" id="CP118677">
    <property type="protein sequence ID" value="WEA22434.1"/>
    <property type="molecule type" value="Genomic_DNA"/>
</dbReference>
<protein>
    <submittedName>
        <fullName evidence="1">Uncharacterized protein</fullName>
    </submittedName>
</protein>
<sequence length="145" mass="16106">MLKENLRIVGRSMNAREIVCAAILVLPVVALGGQVEDELYGLTKKTSSNFCFITIQNDSAKSDALNHLRISPSSVCECTSIETANAMQANPHYHAYLRNLIRNANIQQGQPPSFEYSPDQDVAVAEYTKVFNNSWVNCVTRLKKS</sequence>
<accession>A0AAJ5S3Y2</accession>
<evidence type="ECO:0000313" key="1">
    <source>
        <dbReference type="EMBL" id="WEA22434.1"/>
    </source>
</evidence>
<reference evidence="1" key="1">
    <citation type="submission" date="2023-02" db="EMBL/GenBank/DDBJ databases">
        <title>tmexCD-toprJ-like cluster.</title>
        <authorList>
            <person name="Gao X."/>
            <person name="Wang C."/>
            <person name="Liu J."/>
        </authorList>
    </citation>
    <scope>NUCLEOTIDE SEQUENCE</scope>
    <source>
        <strain evidence="1">GDW21C697WI</strain>
    </source>
</reference>
<dbReference type="AlphaFoldDB" id="A0AAJ5S3Y2"/>
<organism evidence="1 2">
    <name type="scientific">Pseudomonas juntendi</name>
    <dbReference type="NCBI Taxonomy" id="2666183"/>
    <lineage>
        <taxon>Bacteria</taxon>
        <taxon>Pseudomonadati</taxon>
        <taxon>Pseudomonadota</taxon>
        <taxon>Gammaproteobacteria</taxon>
        <taxon>Pseudomonadales</taxon>
        <taxon>Pseudomonadaceae</taxon>
        <taxon>Pseudomonas</taxon>
    </lineage>
</organism>
<name>A0AAJ5S3Y2_9PSED</name>
<proteinExistence type="predicted"/>
<evidence type="ECO:0000313" key="2">
    <source>
        <dbReference type="Proteomes" id="UP001217631"/>
    </source>
</evidence>